<gene>
    <name evidence="1" type="ORF">L1987_21098</name>
</gene>
<proteinExistence type="predicted"/>
<evidence type="ECO:0000313" key="1">
    <source>
        <dbReference type="EMBL" id="KAI3811377.1"/>
    </source>
</evidence>
<dbReference type="EMBL" id="CM042024">
    <property type="protein sequence ID" value="KAI3811377.1"/>
    <property type="molecule type" value="Genomic_DNA"/>
</dbReference>
<keyword evidence="2" id="KW-1185">Reference proteome</keyword>
<reference evidence="1 2" key="2">
    <citation type="journal article" date="2022" name="Mol. Ecol. Resour.">
        <title>The genomes of chicory, endive, great burdock and yacon provide insights into Asteraceae paleo-polyploidization history and plant inulin production.</title>
        <authorList>
            <person name="Fan W."/>
            <person name="Wang S."/>
            <person name="Wang H."/>
            <person name="Wang A."/>
            <person name="Jiang F."/>
            <person name="Liu H."/>
            <person name="Zhao H."/>
            <person name="Xu D."/>
            <person name="Zhang Y."/>
        </authorList>
    </citation>
    <scope>NUCLEOTIDE SEQUENCE [LARGE SCALE GENOMIC DNA]</scope>
    <source>
        <strain evidence="2">cv. Yunnan</strain>
        <tissue evidence="1">Leaves</tissue>
    </source>
</reference>
<evidence type="ECO:0000313" key="2">
    <source>
        <dbReference type="Proteomes" id="UP001056120"/>
    </source>
</evidence>
<organism evidence="1 2">
    <name type="scientific">Smallanthus sonchifolius</name>
    <dbReference type="NCBI Taxonomy" id="185202"/>
    <lineage>
        <taxon>Eukaryota</taxon>
        <taxon>Viridiplantae</taxon>
        <taxon>Streptophyta</taxon>
        <taxon>Embryophyta</taxon>
        <taxon>Tracheophyta</taxon>
        <taxon>Spermatophyta</taxon>
        <taxon>Magnoliopsida</taxon>
        <taxon>eudicotyledons</taxon>
        <taxon>Gunneridae</taxon>
        <taxon>Pentapetalae</taxon>
        <taxon>asterids</taxon>
        <taxon>campanulids</taxon>
        <taxon>Asterales</taxon>
        <taxon>Asteraceae</taxon>
        <taxon>Asteroideae</taxon>
        <taxon>Heliantheae alliance</taxon>
        <taxon>Millerieae</taxon>
        <taxon>Smallanthus</taxon>
    </lineage>
</organism>
<reference evidence="2" key="1">
    <citation type="journal article" date="2022" name="Mol. Ecol. Resour.">
        <title>The genomes of chicory, endive, great burdock and yacon provide insights into Asteraceae palaeo-polyploidization history and plant inulin production.</title>
        <authorList>
            <person name="Fan W."/>
            <person name="Wang S."/>
            <person name="Wang H."/>
            <person name="Wang A."/>
            <person name="Jiang F."/>
            <person name="Liu H."/>
            <person name="Zhao H."/>
            <person name="Xu D."/>
            <person name="Zhang Y."/>
        </authorList>
    </citation>
    <scope>NUCLEOTIDE SEQUENCE [LARGE SCALE GENOMIC DNA]</scope>
    <source>
        <strain evidence="2">cv. Yunnan</strain>
    </source>
</reference>
<sequence>MPVMFWIGGGDGGSKSNVNPKMVIDLSDEPETRWRRIMTVAEKEAETQHDQEFWNSGGKGKQVVKPLLDIGLGKKMDEGVKERKKVSGLGSLKEAPKDDRVGGVSLDSSLKQTRDETSGVPG</sequence>
<name>A0ACB9IWI7_9ASTR</name>
<comment type="caution">
    <text evidence="1">The sequence shown here is derived from an EMBL/GenBank/DDBJ whole genome shotgun (WGS) entry which is preliminary data.</text>
</comment>
<protein>
    <submittedName>
        <fullName evidence="1">Uncharacterized protein</fullName>
    </submittedName>
</protein>
<dbReference type="Proteomes" id="UP001056120">
    <property type="component" value="Linkage Group LG07"/>
</dbReference>
<accession>A0ACB9IWI7</accession>